<dbReference type="KEGG" id="paa:Paes_1994"/>
<organism evidence="3 4">
    <name type="scientific">Prosthecochloris aestuarii (strain DSM 271 / SK 413)</name>
    <dbReference type="NCBI Taxonomy" id="290512"/>
    <lineage>
        <taxon>Bacteria</taxon>
        <taxon>Pseudomonadati</taxon>
        <taxon>Chlorobiota</taxon>
        <taxon>Chlorobiia</taxon>
        <taxon>Chlorobiales</taxon>
        <taxon>Chlorobiaceae</taxon>
        <taxon>Prosthecochloris</taxon>
    </lineage>
</organism>
<keyword evidence="1" id="KW-1133">Transmembrane helix</keyword>
<dbReference type="GO" id="GO:0016740">
    <property type="term" value="F:transferase activity"/>
    <property type="evidence" value="ECO:0007669"/>
    <property type="project" value="UniProtKB-KW"/>
</dbReference>
<name>B4S560_PROA2</name>
<dbReference type="CAZy" id="GT2">
    <property type="family name" value="Glycosyltransferase Family 2"/>
</dbReference>
<dbReference type="eggNOG" id="COG1215">
    <property type="taxonomic scope" value="Bacteria"/>
</dbReference>
<dbReference type="PANTHER" id="PTHR43646:SF3">
    <property type="entry name" value="SLR1566 PROTEIN"/>
    <property type="match status" value="1"/>
</dbReference>
<gene>
    <name evidence="3" type="ordered locus">Paes_1994</name>
</gene>
<proteinExistence type="predicted"/>
<feature type="transmembrane region" description="Helical" evidence="1">
    <location>
        <begin position="312"/>
        <end position="331"/>
    </location>
</feature>
<dbReference type="Pfam" id="PF00535">
    <property type="entry name" value="Glycos_transf_2"/>
    <property type="match status" value="1"/>
</dbReference>
<keyword evidence="3" id="KW-0808">Transferase</keyword>
<sequence length="383" mass="43275">MMIYQLSILFCLLVFFVIVLLNLKDFKKLPSRATSVSPLVSVLVPARNEDNTIARCIESLLIQDYGNFEIIVLNDGSTDRTAEVLQSIVSSVQGAALRVIDGTTLPDGWHGKAWACQQLGAEARGELLLFTDADTVHAPDSVRRAVAALDESRADMLSLTPYQETKSFWERLIIPVMYVIVFCYLPLRMVREHASEAFCFANGQFIMMQRKMYDLINGHSAVRRNIVEDVWLCKAVKRAGGSVAVYNGTDTVRCRMYRTLSEIWQGFSKNLFAGLGYNTIGLFSLIVMTALFYIVPYIFVFRALLLQDYSFFVFWLPCLQIALAMLMRLFIAVRFRQPLSGALLHGLSQLMLIALAANSFYLVRFGGGARWKGRQYDFSDHQS</sequence>
<dbReference type="RefSeq" id="WP_012506539.1">
    <property type="nucleotide sequence ID" value="NC_011059.1"/>
</dbReference>
<keyword evidence="4" id="KW-1185">Reference proteome</keyword>
<evidence type="ECO:0000259" key="2">
    <source>
        <dbReference type="Pfam" id="PF00535"/>
    </source>
</evidence>
<evidence type="ECO:0000256" key="1">
    <source>
        <dbReference type="SAM" id="Phobius"/>
    </source>
</evidence>
<feature type="transmembrane region" description="Helical" evidence="1">
    <location>
        <begin position="168"/>
        <end position="187"/>
    </location>
</feature>
<dbReference type="CDD" id="cd06423">
    <property type="entry name" value="CESA_like"/>
    <property type="match status" value="1"/>
</dbReference>
<accession>B4S560</accession>
<dbReference type="PANTHER" id="PTHR43646">
    <property type="entry name" value="GLYCOSYLTRANSFERASE"/>
    <property type="match status" value="1"/>
</dbReference>
<dbReference type="AlphaFoldDB" id="B4S560"/>
<keyword evidence="1" id="KW-0812">Transmembrane</keyword>
<feature type="domain" description="Glycosyltransferase 2-like" evidence="2">
    <location>
        <begin position="41"/>
        <end position="228"/>
    </location>
</feature>
<dbReference type="STRING" id="290512.Paes_1994"/>
<feature type="transmembrane region" description="Helical" evidence="1">
    <location>
        <begin position="343"/>
        <end position="363"/>
    </location>
</feature>
<dbReference type="SUPFAM" id="SSF53448">
    <property type="entry name" value="Nucleotide-diphospho-sugar transferases"/>
    <property type="match status" value="1"/>
</dbReference>
<dbReference type="InterPro" id="IPR001173">
    <property type="entry name" value="Glyco_trans_2-like"/>
</dbReference>
<keyword evidence="1" id="KW-0472">Membrane</keyword>
<protein>
    <submittedName>
        <fullName evidence="3">Glycosyl transferase family 2</fullName>
    </submittedName>
</protein>
<dbReference type="EMBL" id="CP001108">
    <property type="protein sequence ID" value="ACF47006.1"/>
    <property type="molecule type" value="Genomic_DNA"/>
</dbReference>
<reference evidence="3" key="1">
    <citation type="submission" date="2008-06" db="EMBL/GenBank/DDBJ databases">
        <title>Complete sequence of chromosome of Prosthecochloris aestuarii DSM 271.</title>
        <authorList>
            <consortium name="US DOE Joint Genome Institute"/>
            <person name="Lucas S."/>
            <person name="Copeland A."/>
            <person name="Lapidus A."/>
            <person name="Glavina del Rio T."/>
            <person name="Dalin E."/>
            <person name="Tice H."/>
            <person name="Bruce D."/>
            <person name="Goodwin L."/>
            <person name="Pitluck S."/>
            <person name="Schmutz J."/>
            <person name="Larimer F."/>
            <person name="Land M."/>
            <person name="Hauser L."/>
            <person name="Kyrpides N."/>
            <person name="Anderson I."/>
            <person name="Liu Z."/>
            <person name="Li T."/>
            <person name="Zhao F."/>
            <person name="Overmann J."/>
            <person name="Bryant D.A."/>
            <person name="Richardson P."/>
        </authorList>
    </citation>
    <scope>NUCLEOTIDE SEQUENCE [LARGE SCALE GENOMIC DNA]</scope>
    <source>
        <strain evidence="3">DSM 271</strain>
    </source>
</reference>
<feature type="transmembrane region" description="Helical" evidence="1">
    <location>
        <begin position="280"/>
        <end position="300"/>
    </location>
</feature>
<feature type="transmembrane region" description="Helical" evidence="1">
    <location>
        <begin position="6"/>
        <end position="23"/>
    </location>
</feature>
<evidence type="ECO:0000313" key="3">
    <source>
        <dbReference type="EMBL" id="ACF47006.1"/>
    </source>
</evidence>
<dbReference type="Gene3D" id="3.90.550.10">
    <property type="entry name" value="Spore Coat Polysaccharide Biosynthesis Protein SpsA, Chain A"/>
    <property type="match status" value="1"/>
</dbReference>
<dbReference type="HOGENOM" id="CLU_038143_0_0_10"/>
<dbReference type="InterPro" id="IPR029044">
    <property type="entry name" value="Nucleotide-diphossugar_trans"/>
</dbReference>
<dbReference type="Proteomes" id="UP000002725">
    <property type="component" value="Chromosome"/>
</dbReference>
<evidence type="ECO:0000313" key="4">
    <source>
        <dbReference type="Proteomes" id="UP000002725"/>
    </source>
</evidence>